<sequence>MMLCRALCSISKFGVRFPDAEYMSKSFFSITTPILGGGHPLKAFSIAS</sequence>
<evidence type="ECO:0000313" key="1">
    <source>
        <dbReference type="EMBL" id="KAG7300706.1"/>
    </source>
</evidence>
<accession>A0ABQ7Q696</accession>
<reference evidence="1 2" key="1">
    <citation type="submission" date="2021-06" db="EMBL/GenBank/DDBJ databases">
        <title>A haploid diamondback moth (Plutella xylostella L.) genome assembly resolves 31 chromosomes and identifies a diamide resistance mutation.</title>
        <authorList>
            <person name="Ward C.M."/>
            <person name="Perry K.D."/>
            <person name="Baker G."/>
            <person name="Powis K."/>
            <person name="Heckel D.G."/>
            <person name="Baxter S.W."/>
        </authorList>
    </citation>
    <scope>NUCLEOTIDE SEQUENCE [LARGE SCALE GENOMIC DNA]</scope>
    <source>
        <strain evidence="1 2">LV</strain>
        <tissue evidence="1">Single pupa</tissue>
    </source>
</reference>
<name>A0ABQ7Q696_PLUXY</name>
<keyword evidence="2" id="KW-1185">Reference proteome</keyword>
<dbReference type="Proteomes" id="UP000823941">
    <property type="component" value="Chromosome 20"/>
</dbReference>
<gene>
    <name evidence="1" type="ORF">JYU34_015031</name>
</gene>
<evidence type="ECO:0000313" key="2">
    <source>
        <dbReference type="Proteomes" id="UP000823941"/>
    </source>
</evidence>
<dbReference type="EMBL" id="JAHIBW010000020">
    <property type="protein sequence ID" value="KAG7300706.1"/>
    <property type="molecule type" value="Genomic_DNA"/>
</dbReference>
<protein>
    <submittedName>
        <fullName evidence="1">Uncharacterized protein</fullName>
    </submittedName>
</protein>
<organism evidence="1 2">
    <name type="scientific">Plutella xylostella</name>
    <name type="common">Diamondback moth</name>
    <name type="synonym">Plutella maculipennis</name>
    <dbReference type="NCBI Taxonomy" id="51655"/>
    <lineage>
        <taxon>Eukaryota</taxon>
        <taxon>Metazoa</taxon>
        <taxon>Ecdysozoa</taxon>
        <taxon>Arthropoda</taxon>
        <taxon>Hexapoda</taxon>
        <taxon>Insecta</taxon>
        <taxon>Pterygota</taxon>
        <taxon>Neoptera</taxon>
        <taxon>Endopterygota</taxon>
        <taxon>Lepidoptera</taxon>
        <taxon>Glossata</taxon>
        <taxon>Ditrysia</taxon>
        <taxon>Yponomeutoidea</taxon>
        <taxon>Plutellidae</taxon>
        <taxon>Plutella</taxon>
    </lineage>
</organism>
<comment type="caution">
    <text evidence="1">The sequence shown here is derived from an EMBL/GenBank/DDBJ whole genome shotgun (WGS) entry which is preliminary data.</text>
</comment>
<proteinExistence type="predicted"/>